<feature type="domain" description="Bet v I/Major latex protein" evidence="2">
    <location>
        <begin position="61"/>
        <end position="215"/>
    </location>
</feature>
<dbReference type="PANTHER" id="PTHR31213:SF55">
    <property type="entry name" value="STRESS-INDUCED PROTEIN SAM22"/>
    <property type="match status" value="1"/>
</dbReference>
<evidence type="ECO:0000313" key="3">
    <source>
        <dbReference type="EMBL" id="KAJ9546719.1"/>
    </source>
</evidence>
<dbReference type="GO" id="GO:0006952">
    <property type="term" value="P:defense response"/>
    <property type="evidence" value="ECO:0007669"/>
    <property type="project" value="InterPro"/>
</dbReference>
<comment type="caution">
    <text evidence="3">The sequence shown here is derived from an EMBL/GenBank/DDBJ whole genome shotgun (WGS) entry which is preliminary data.</text>
</comment>
<organism evidence="3 4">
    <name type="scientific">Centaurea solstitialis</name>
    <name type="common">yellow star-thistle</name>
    <dbReference type="NCBI Taxonomy" id="347529"/>
    <lineage>
        <taxon>Eukaryota</taxon>
        <taxon>Viridiplantae</taxon>
        <taxon>Streptophyta</taxon>
        <taxon>Embryophyta</taxon>
        <taxon>Tracheophyta</taxon>
        <taxon>Spermatophyta</taxon>
        <taxon>Magnoliopsida</taxon>
        <taxon>eudicotyledons</taxon>
        <taxon>Gunneridae</taxon>
        <taxon>Pentapetalae</taxon>
        <taxon>asterids</taxon>
        <taxon>campanulids</taxon>
        <taxon>Asterales</taxon>
        <taxon>Asteraceae</taxon>
        <taxon>Carduoideae</taxon>
        <taxon>Cardueae</taxon>
        <taxon>Centaureinae</taxon>
        <taxon>Centaurea</taxon>
    </lineage>
</organism>
<gene>
    <name evidence="3" type="ORF">OSB04_019262</name>
</gene>
<dbReference type="InterPro" id="IPR000916">
    <property type="entry name" value="Bet_v_I/MLP"/>
</dbReference>
<proteinExistence type="inferred from homology"/>
<protein>
    <recommendedName>
        <fullName evidence="2">Bet v I/Major latex protein domain-containing protein</fullName>
    </recommendedName>
</protein>
<dbReference type="PANTHER" id="PTHR31213">
    <property type="entry name" value="OS08G0374000 PROTEIN-RELATED"/>
    <property type="match status" value="1"/>
</dbReference>
<name>A0AA38SPZ7_9ASTR</name>
<dbReference type="FunFam" id="3.30.530.20:FF:000007">
    <property type="entry name" value="Major pollen allergen Bet v 1-A"/>
    <property type="match status" value="2"/>
</dbReference>
<dbReference type="Proteomes" id="UP001172457">
    <property type="component" value="Chromosome 5"/>
</dbReference>
<evidence type="ECO:0000313" key="4">
    <source>
        <dbReference type="Proteomes" id="UP001172457"/>
    </source>
</evidence>
<dbReference type="Pfam" id="PF00407">
    <property type="entry name" value="Bet_v_1"/>
    <property type="match status" value="2"/>
</dbReference>
<dbReference type="GO" id="GO:0009738">
    <property type="term" value="P:abscisic acid-activated signaling pathway"/>
    <property type="evidence" value="ECO:0007669"/>
    <property type="project" value="InterPro"/>
</dbReference>
<dbReference type="GO" id="GO:0004864">
    <property type="term" value="F:protein phosphatase inhibitor activity"/>
    <property type="evidence" value="ECO:0007669"/>
    <property type="project" value="InterPro"/>
</dbReference>
<dbReference type="Gene3D" id="3.30.530.20">
    <property type="match status" value="2"/>
</dbReference>
<dbReference type="CDD" id="cd07816">
    <property type="entry name" value="Bet_v1-like"/>
    <property type="match status" value="2"/>
</dbReference>
<dbReference type="InterPro" id="IPR050279">
    <property type="entry name" value="Plant_def-hormone_signal"/>
</dbReference>
<dbReference type="GO" id="GO:0038023">
    <property type="term" value="F:signaling receptor activity"/>
    <property type="evidence" value="ECO:0007669"/>
    <property type="project" value="InterPro"/>
</dbReference>
<dbReference type="GO" id="GO:0010427">
    <property type="term" value="F:abscisic acid binding"/>
    <property type="evidence" value="ECO:0007669"/>
    <property type="project" value="InterPro"/>
</dbReference>
<dbReference type="PRINTS" id="PR00634">
    <property type="entry name" value="BETALLERGEN"/>
</dbReference>
<keyword evidence="4" id="KW-1185">Reference proteome</keyword>
<dbReference type="AlphaFoldDB" id="A0AA38SPZ7"/>
<dbReference type="EMBL" id="JARYMX010000005">
    <property type="protein sequence ID" value="KAJ9546719.1"/>
    <property type="molecule type" value="Genomic_DNA"/>
</dbReference>
<dbReference type="SMART" id="SM01037">
    <property type="entry name" value="Bet_v_1"/>
    <property type="match status" value="1"/>
</dbReference>
<dbReference type="SUPFAM" id="SSF55961">
    <property type="entry name" value="Bet v1-like"/>
    <property type="match status" value="2"/>
</dbReference>
<evidence type="ECO:0000259" key="2">
    <source>
        <dbReference type="SMART" id="SM01037"/>
    </source>
</evidence>
<comment type="similarity">
    <text evidence="1">Belongs to the BetVI family.</text>
</comment>
<dbReference type="InterPro" id="IPR024949">
    <property type="entry name" value="Bet_v_I_allergen"/>
</dbReference>
<evidence type="ECO:0000256" key="1">
    <source>
        <dbReference type="ARBA" id="ARBA00009744"/>
    </source>
</evidence>
<accession>A0AA38SPZ7</accession>
<dbReference type="GO" id="GO:0005634">
    <property type="term" value="C:nucleus"/>
    <property type="evidence" value="ECO:0007669"/>
    <property type="project" value="TreeGrafter"/>
</dbReference>
<dbReference type="InterPro" id="IPR023393">
    <property type="entry name" value="START-like_dom_sf"/>
</dbReference>
<dbReference type="GO" id="GO:0005737">
    <property type="term" value="C:cytoplasm"/>
    <property type="evidence" value="ECO:0007669"/>
    <property type="project" value="TreeGrafter"/>
</dbReference>
<reference evidence="3" key="1">
    <citation type="submission" date="2023-03" db="EMBL/GenBank/DDBJ databases">
        <title>Chromosome-scale reference genome and RAD-based genetic map of yellow starthistle (Centaurea solstitialis) reveal putative structural variation and QTLs associated with invader traits.</title>
        <authorList>
            <person name="Reatini B."/>
            <person name="Cang F.A."/>
            <person name="Jiang Q."/>
            <person name="Mckibben M.T.W."/>
            <person name="Barker M.S."/>
            <person name="Rieseberg L.H."/>
            <person name="Dlugosch K.M."/>
        </authorList>
    </citation>
    <scope>NUCLEOTIDE SEQUENCE</scope>
    <source>
        <strain evidence="3">CAN-66</strain>
        <tissue evidence="3">Leaf</tissue>
    </source>
</reference>
<sequence length="366" mass="40638">MAVRGYGSRWRWVTMSGGGSGWWWRSTPINVDQRLRGRLLDAYPVSAYRVILPYGRITKSARILPVSIEIEVASSFPADKVFKVFSDFDNIAPKVNPDVFKSIETIEGNGGVGTIKIFTFGDAIPFTSGKYKVDAIDTSNFSYNYSFFEGDSLMGILDSINHHIKVIPTNGGSIFKQTVVYNCKGNDKPSEDILKAEKEIYEKTYKAIEAYVIMTSVSIEIEVPSSFPADKVFKVFSDFDNIAPKVNPAVFKSIETVEGNGGVGTVKIFTFGDAVPFTSGKYKVDVIDTSSFSYNYSFFEGDCLMGILDSINHHIKVVPTDGGSIFKQTVIYNCKGSDKPSEEVLKAEKEIYEKTYKAIEAYDISN</sequence>